<sequence length="66" mass="7830">MGNFTIRLFTTLFFPYFRRPAKTACIIKCYTITLGCDCDWQIRCSLRQHRFVVALSYCRLLSARSR</sequence>
<proteinExistence type="predicted"/>
<dbReference type="AlphaFoldDB" id="A0A2M4B154"/>
<dbReference type="EMBL" id="GGFK01013452">
    <property type="protein sequence ID" value="MBW46773.1"/>
    <property type="molecule type" value="Transcribed_RNA"/>
</dbReference>
<protein>
    <submittedName>
        <fullName evidence="1">Putative secreted protein</fullName>
    </submittedName>
</protein>
<name>A0A2M4B154_9DIPT</name>
<organism evidence="1">
    <name type="scientific">Anopheles triannulatus</name>
    <dbReference type="NCBI Taxonomy" id="58253"/>
    <lineage>
        <taxon>Eukaryota</taxon>
        <taxon>Metazoa</taxon>
        <taxon>Ecdysozoa</taxon>
        <taxon>Arthropoda</taxon>
        <taxon>Hexapoda</taxon>
        <taxon>Insecta</taxon>
        <taxon>Pterygota</taxon>
        <taxon>Neoptera</taxon>
        <taxon>Endopterygota</taxon>
        <taxon>Diptera</taxon>
        <taxon>Nematocera</taxon>
        <taxon>Culicoidea</taxon>
        <taxon>Culicidae</taxon>
        <taxon>Anophelinae</taxon>
        <taxon>Anopheles</taxon>
    </lineage>
</organism>
<evidence type="ECO:0000313" key="1">
    <source>
        <dbReference type="EMBL" id="MBW46773.1"/>
    </source>
</evidence>
<accession>A0A2M4B154</accession>
<reference evidence="1" key="1">
    <citation type="submission" date="2018-01" db="EMBL/GenBank/DDBJ databases">
        <title>An insight into the sialome of Amazonian anophelines.</title>
        <authorList>
            <person name="Ribeiro J.M."/>
            <person name="Scarpassa V."/>
            <person name="Calvo E."/>
        </authorList>
    </citation>
    <scope>NUCLEOTIDE SEQUENCE</scope>
    <source>
        <tissue evidence="1">Salivary glands</tissue>
    </source>
</reference>